<keyword evidence="2" id="KW-1185">Reference proteome</keyword>
<dbReference type="OrthoDB" id="6450755at2759"/>
<name>A0A8X6P5F8_NEPPI</name>
<reference evidence="1" key="1">
    <citation type="submission" date="2020-08" db="EMBL/GenBank/DDBJ databases">
        <title>Multicomponent nature underlies the extraordinary mechanical properties of spider dragline silk.</title>
        <authorList>
            <person name="Kono N."/>
            <person name="Nakamura H."/>
            <person name="Mori M."/>
            <person name="Yoshida Y."/>
            <person name="Ohtoshi R."/>
            <person name="Malay A.D."/>
            <person name="Moran D.A.P."/>
            <person name="Tomita M."/>
            <person name="Numata K."/>
            <person name="Arakawa K."/>
        </authorList>
    </citation>
    <scope>NUCLEOTIDE SEQUENCE</scope>
</reference>
<accession>A0A8X6P5F8</accession>
<sequence>MVLYFVIVLGVILALIRYSLRREKYSQLFPKIIPGFFNIPRDFIKLLGLILSNEDHSILYNFGQFLKERTEQFQQQQLFYIWASYKPHICFAKAEAVKVCN</sequence>
<organism evidence="1 2">
    <name type="scientific">Nephila pilipes</name>
    <name type="common">Giant wood spider</name>
    <name type="synonym">Nephila maculata</name>
    <dbReference type="NCBI Taxonomy" id="299642"/>
    <lineage>
        <taxon>Eukaryota</taxon>
        <taxon>Metazoa</taxon>
        <taxon>Ecdysozoa</taxon>
        <taxon>Arthropoda</taxon>
        <taxon>Chelicerata</taxon>
        <taxon>Arachnida</taxon>
        <taxon>Araneae</taxon>
        <taxon>Araneomorphae</taxon>
        <taxon>Entelegynae</taxon>
        <taxon>Araneoidea</taxon>
        <taxon>Nephilidae</taxon>
        <taxon>Nephila</taxon>
    </lineage>
</organism>
<evidence type="ECO:0000313" key="1">
    <source>
        <dbReference type="EMBL" id="GFT48278.1"/>
    </source>
</evidence>
<gene>
    <name evidence="1" type="ORF">NPIL_308081</name>
</gene>
<dbReference type="EMBL" id="BMAW01064992">
    <property type="protein sequence ID" value="GFT48278.1"/>
    <property type="molecule type" value="Genomic_DNA"/>
</dbReference>
<dbReference type="Proteomes" id="UP000887013">
    <property type="component" value="Unassembled WGS sequence"/>
</dbReference>
<protein>
    <submittedName>
        <fullName evidence="1">Uncharacterized protein</fullName>
    </submittedName>
</protein>
<proteinExistence type="predicted"/>
<comment type="caution">
    <text evidence="1">The sequence shown here is derived from an EMBL/GenBank/DDBJ whole genome shotgun (WGS) entry which is preliminary data.</text>
</comment>
<evidence type="ECO:0000313" key="2">
    <source>
        <dbReference type="Proteomes" id="UP000887013"/>
    </source>
</evidence>
<dbReference type="AlphaFoldDB" id="A0A8X6P5F8"/>